<dbReference type="Pfam" id="PF05974">
    <property type="entry name" value="DUF892"/>
    <property type="match status" value="2"/>
</dbReference>
<dbReference type="InterPro" id="IPR047114">
    <property type="entry name" value="YciF"/>
</dbReference>
<dbReference type="Gene3D" id="1.20.1260.10">
    <property type="match status" value="1"/>
</dbReference>
<organism evidence="2 3">
    <name type="scientific">Sediminibacterium roseum</name>
    <dbReference type="NCBI Taxonomy" id="1978412"/>
    <lineage>
        <taxon>Bacteria</taxon>
        <taxon>Pseudomonadati</taxon>
        <taxon>Bacteroidota</taxon>
        <taxon>Chitinophagia</taxon>
        <taxon>Chitinophagales</taxon>
        <taxon>Chitinophagaceae</taxon>
        <taxon>Sediminibacterium</taxon>
    </lineage>
</organism>
<dbReference type="InterPro" id="IPR010287">
    <property type="entry name" value="DUF892_YciF-like"/>
</dbReference>
<dbReference type="EMBL" id="JAACJS010000012">
    <property type="protein sequence ID" value="NCI49966.1"/>
    <property type="molecule type" value="Genomic_DNA"/>
</dbReference>
<dbReference type="Proteomes" id="UP000753802">
    <property type="component" value="Unassembled WGS sequence"/>
</dbReference>
<proteinExistence type="predicted"/>
<feature type="compositionally biased region" description="Polar residues" evidence="1">
    <location>
        <begin position="245"/>
        <end position="258"/>
    </location>
</feature>
<feature type="region of interest" description="Disordered" evidence="1">
    <location>
        <begin position="190"/>
        <end position="273"/>
    </location>
</feature>
<name>A0ABW9ZS91_9BACT</name>
<dbReference type="InterPro" id="IPR012347">
    <property type="entry name" value="Ferritin-like"/>
</dbReference>
<evidence type="ECO:0000256" key="1">
    <source>
        <dbReference type="SAM" id="MobiDB-lite"/>
    </source>
</evidence>
<dbReference type="InterPro" id="IPR009078">
    <property type="entry name" value="Ferritin-like_SF"/>
</dbReference>
<keyword evidence="3" id="KW-1185">Reference proteome</keyword>
<reference evidence="2 3" key="1">
    <citation type="submission" date="2020-01" db="EMBL/GenBank/DDBJ databases">
        <title>Genome analysis.</title>
        <authorList>
            <person name="Wu S."/>
            <person name="Wang G."/>
        </authorList>
    </citation>
    <scope>NUCLEOTIDE SEQUENCE [LARGE SCALE GENOMIC DNA]</scope>
    <source>
        <strain evidence="2 3">SYL130</strain>
    </source>
</reference>
<dbReference type="CDD" id="cd07909">
    <property type="entry name" value="YciF"/>
    <property type="match status" value="1"/>
</dbReference>
<evidence type="ECO:0000313" key="2">
    <source>
        <dbReference type="EMBL" id="NCI49966.1"/>
    </source>
</evidence>
<dbReference type="PANTHER" id="PTHR30565">
    <property type="entry name" value="PROTEIN YCIF"/>
    <property type="match status" value="1"/>
</dbReference>
<dbReference type="SUPFAM" id="SSF47240">
    <property type="entry name" value="Ferritin-like"/>
    <property type="match status" value="1"/>
</dbReference>
<dbReference type="PANTHER" id="PTHR30565:SF9">
    <property type="entry name" value="PROTEIN YCIF"/>
    <property type="match status" value="1"/>
</dbReference>
<feature type="compositionally biased region" description="Polar residues" evidence="1">
    <location>
        <begin position="202"/>
        <end position="220"/>
    </location>
</feature>
<sequence length="273" mass="29604">MEKINDLHELLKHELKDLYSAETQLVDALPKMVEAANDAKLKKAFRDHLAVTKEHKKRLDKIQELLGEERINPENKGFFAKLFSSEEGDTHCKAMEGLIKEADSLMKEDMSPQVMDAALIAAAQKVEHYEISSYGTARAYALQLNMPDVAQLLKSTLDEEYFADDSLTKLALNGINEEAEDDVARMISKKAQDDVPGGGSKTPATKSTAAKQSPQKSNAVKSAPKKTAPASAGKKTGGGQPAKKASNNQPAKKATGSQPAKKTAKKKSAGKRK</sequence>
<evidence type="ECO:0000313" key="3">
    <source>
        <dbReference type="Proteomes" id="UP000753802"/>
    </source>
</evidence>
<gene>
    <name evidence="2" type="ORF">GWC95_08535</name>
</gene>
<feature type="compositionally biased region" description="Basic residues" evidence="1">
    <location>
        <begin position="262"/>
        <end position="273"/>
    </location>
</feature>
<comment type="caution">
    <text evidence="2">The sequence shown here is derived from an EMBL/GenBank/DDBJ whole genome shotgun (WGS) entry which is preliminary data.</text>
</comment>
<feature type="compositionally biased region" description="Low complexity" evidence="1">
    <location>
        <begin position="221"/>
        <end position="234"/>
    </location>
</feature>
<accession>A0ABW9ZS91</accession>
<dbReference type="RefSeq" id="WP_161818285.1">
    <property type="nucleotide sequence ID" value="NZ_JAACJS010000012.1"/>
</dbReference>
<protein>
    <submittedName>
        <fullName evidence="2">DUF892 family protein</fullName>
    </submittedName>
</protein>